<evidence type="ECO:0000256" key="9">
    <source>
        <dbReference type="ARBA" id="ARBA00022630"/>
    </source>
</evidence>
<evidence type="ECO:0000256" key="6">
    <source>
        <dbReference type="ARBA" id="ARBA00011738"/>
    </source>
</evidence>
<evidence type="ECO:0000256" key="5">
    <source>
        <dbReference type="ARBA" id="ARBA00008008"/>
    </source>
</evidence>
<dbReference type="PROSITE" id="PS00911">
    <property type="entry name" value="DHODEHASE_1"/>
    <property type="match status" value="1"/>
</dbReference>
<comment type="catalytic activity">
    <reaction evidence="1">
        <text>(S)-dihydroorotate + fumarate = orotate + succinate</text>
        <dbReference type="Rhea" id="RHEA:30059"/>
        <dbReference type="ChEBI" id="CHEBI:29806"/>
        <dbReference type="ChEBI" id="CHEBI:30031"/>
        <dbReference type="ChEBI" id="CHEBI:30839"/>
        <dbReference type="ChEBI" id="CHEBI:30864"/>
        <dbReference type="EC" id="1.3.98.1"/>
    </reaction>
</comment>
<dbReference type="NCBIfam" id="NF002702">
    <property type="entry name" value="PRK02506.1"/>
    <property type="match status" value="1"/>
</dbReference>
<dbReference type="InterPro" id="IPR001295">
    <property type="entry name" value="Dihydroorotate_DH_CS"/>
</dbReference>
<dbReference type="PROSITE" id="PS00912">
    <property type="entry name" value="DHODEHASE_2"/>
    <property type="match status" value="1"/>
</dbReference>
<dbReference type="InterPro" id="IPR012135">
    <property type="entry name" value="Dihydroorotate_DH_1_2"/>
</dbReference>
<evidence type="ECO:0000256" key="11">
    <source>
        <dbReference type="ARBA" id="ARBA00022975"/>
    </source>
</evidence>
<sequence>MTPNTATQIAGRAFANCIMNAAGVCDYTRADLDAMQNSSAASFVTKSATVSPREGNPEPRYRDTAWGSINSMGLPNFGLPYYLSYVSQAQQEQPEKTYFVSISGFSAEDDVALMQQIYQSDFNGIIELNLSCPNVVGKPQTGYDFETVARVLDTVFAQFTRLPLGVKLPPYFDLVHFDQMAAILNRYPLAYINSVNSIGNGLLVNPHSETVLIKPKHGLGGIGGAYLKPTALANVFAFRQRLKPEIQIIGTGGVQSGVDVFEHILCGADMVQVGTALHQEGVAVFDRLTRELRNIMAGKGYCKIDDFKGKLKTLD</sequence>
<protein>
    <recommendedName>
        <fullName evidence="7">dihydroorotate oxidase (fumarate)</fullName>
        <ecNumber evidence="7">1.3.98.1</ecNumber>
    </recommendedName>
</protein>
<dbReference type="CDD" id="cd04741">
    <property type="entry name" value="DHOD_1A_like"/>
    <property type="match status" value="1"/>
</dbReference>
<feature type="domain" description="Dihydroorotate dehydrogenase catalytic" evidence="13">
    <location>
        <begin position="6"/>
        <end position="296"/>
    </location>
</feature>
<proteinExistence type="inferred from homology"/>
<evidence type="ECO:0000256" key="8">
    <source>
        <dbReference type="ARBA" id="ARBA00022490"/>
    </source>
</evidence>
<evidence type="ECO:0000256" key="4">
    <source>
        <dbReference type="ARBA" id="ARBA00004725"/>
    </source>
</evidence>
<comment type="cofactor">
    <cofactor evidence="2">
        <name>FMN</name>
        <dbReference type="ChEBI" id="CHEBI:58210"/>
    </cofactor>
</comment>
<keyword evidence="12 14" id="KW-0560">Oxidoreductase</keyword>
<comment type="similarity">
    <text evidence="5">Belongs to the dihydroorotate dehydrogenase family. Type 1 subfamily.</text>
</comment>
<dbReference type="InterPro" id="IPR033886">
    <property type="entry name" value="DHOD_1A"/>
</dbReference>
<evidence type="ECO:0000256" key="3">
    <source>
        <dbReference type="ARBA" id="ARBA00004496"/>
    </source>
</evidence>
<dbReference type="Pfam" id="PF01180">
    <property type="entry name" value="DHO_dh"/>
    <property type="match status" value="1"/>
</dbReference>
<dbReference type="GO" id="GO:1990663">
    <property type="term" value="F:dihydroorotate dehydrogenase (fumarate) activity"/>
    <property type="evidence" value="ECO:0007669"/>
    <property type="project" value="UniProtKB-EC"/>
</dbReference>
<dbReference type="InterPro" id="IPR023359">
    <property type="entry name" value="Dihydro_DH_chainA_dom2"/>
</dbReference>
<dbReference type="PIRSF" id="PIRSF000164">
    <property type="entry name" value="DHO_oxidase"/>
    <property type="match status" value="1"/>
</dbReference>
<dbReference type="PANTHER" id="PTHR48109">
    <property type="entry name" value="DIHYDROOROTATE DEHYDROGENASE (QUINONE), MITOCHONDRIAL-RELATED"/>
    <property type="match status" value="1"/>
</dbReference>
<gene>
    <name evidence="14" type="ORF">JDW22_03515</name>
</gene>
<dbReference type="InterPro" id="IPR050074">
    <property type="entry name" value="DHO_dehydrogenase"/>
</dbReference>
<evidence type="ECO:0000256" key="2">
    <source>
        <dbReference type="ARBA" id="ARBA00001917"/>
    </source>
</evidence>
<evidence type="ECO:0000313" key="15">
    <source>
        <dbReference type="Proteomes" id="UP000614058"/>
    </source>
</evidence>
<dbReference type="EC" id="1.3.98.1" evidence="7"/>
<keyword evidence="8" id="KW-0963">Cytoplasm</keyword>
<dbReference type="Gene3D" id="3.20.20.70">
    <property type="entry name" value="Aldolase class I"/>
    <property type="match status" value="1"/>
</dbReference>
<evidence type="ECO:0000256" key="1">
    <source>
        <dbReference type="ARBA" id="ARBA00001694"/>
    </source>
</evidence>
<comment type="subunit">
    <text evidence="6">Homodimer.</text>
</comment>
<keyword evidence="10" id="KW-0288">FMN</keyword>
<evidence type="ECO:0000259" key="13">
    <source>
        <dbReference type="Pfam" id="PF01180"/>
    </source>
</evidence>
<dbReference type="Gene3D" id="2.30.26.10">
    <property type="entry name" value="Dihydroorotate Dehydrogenase A, chain A, domain 2"/>
    <property type="match status" value="1"/>
</dbReference>
<evidence type="ECO:0000256" key="10">
    <source>
        <dbReference type="ARBA" id="ARBA00022643"/>
    </source>
</evidence>
<keyword evidence="11" id="KW-0665">Pyrimidine biosynthesis</keyword>
<dbReference type="PANTHER" id="PTHR48109:SF1">
    <property type="entry name" value="DIHYDROOROTATE DEHYDROGENASE (FUMARATE)"/>
    <property type="match status" value="1"/>
</dbReference>
<evidence type="ECO:0000256" key="12">
    <source>
        <dbReference type="ARBA" id="ARBA00023002"/>
    </source>
</evidence>
<dbReference type="SUPFAM" id="SSF51395">
    <property type="entry name" value="FMN-linked oxidoreductases"/>
    <property type="match status" value="1"/>
</dbReference>
<accession>A0ABS1BQW8</accession>
<evidence type="ECO:0000313" key="14">
    <source>
        <dbReference type="EMBL" id="MBK0395675.1"/>
    </source>
</evidence>
<keyword evidence="15" id="KW-1185">Reference proteome</keyword>
<dbReference type="RefSeq" id="WP_200521724.1">
    <property type="nucleotide sequence ID" value="NZ_JAEHNZ010000001.1"/>
</dbReference>
<comment type="caution">
    <text evidence="14">The sequence shown here is derived from an EMBL/GenBank/DDBJ whole genome shotgun (WGS) entry which is preliminary data.</text>
</comment>
<comment type="subcellular location">
    <subcellularLocation>
        <location evidence="3">Cytoplasm</location>
    </subcellularLocation>
</comment>
<evidence type="ECO:0000256" key="7">
    <source>
        <dbReference type="ARBA" id="ARBA00011911"/>
    </source>
</evidence>
<keyword evidence="9" id="KW-0285">Flavoprotein</keyword>
<comment type="pathway">
    <text evidence="4">Pyrimidine metabolism; UMP biosynthesis via de novo pathway.</text>
</comment>
<reference evidence="14 15" key="1">
    <citation type="journal article" date="2021" name="Pathogens">
        <title>Isolation and Characterization of Kingella bonacorsii sp. nov., A Novel Kingella Species Detected in a Stable Periodontitis Subject.</title>
        <authorList>
            <person name="Antezack A."/>
            <person name="Boxberger M."/>
            <person name="Rolland C."/>
            <person name="Monnet-Corti V."/>
            <person name="La Scola B."/>
        </authorList>
    </citation>
    <scope>NUCLEOTIDE SEQUENCE [LARGE SCALE GENOMIC DNA]</scope>
    <source>
        <strain evidence="14 15">Marseille-Q4569</strain>
    </source>
</reference>
<dbReference type="InterPro" id="IPR013785">
    <property type="entry name" value="Aldolase_TIM"/>
</dbReference>
<dbReference type="EMBL" id="JAEHNZ010000001">
    <property type="protein sequence ID" value="MBK0395675.1"/>
    <property type="molecule type" value="Genomic_DNA"/>
</dbReference>
<dbReference type="Proteomes" id="UP000614058">
    <property type="component" value="Unassembled WGS sequence"/>
</dbReference>
<organism evidence="14 15">
    <name type="scientific">Kingella bonacorsii</name>
    <dbReference type="NCBI Taxonomy" id="2796361"/>
    <lineage>
        <taxon>Bacteria</taxon>
        <taxon>Pseudomonadati</taxon>
        <taxon>Pseudomonadota</taxon>
        <taxon>Betaproteobacteria</taxon>
        <taxon>Neisseriales</taxon>
        <taxon>Neisseriaceae</taxon>
        <taxon>Kingella</taxon>
    </lineage>
</organism>
<dbReference type="InterPro" id="IPR005720">
    <property type="entry name" value="Dihydroorotate_DH_cat"/>
</dbReference>
<name>A0ABS1BQW8_9NEIS</name>